<feature type="chain" id="PRO_5044982541" description="Arabinogalactan endo-beta-1,4-galactanase" evidence="6">
    <location>
        <begin position="36"/>
        <end position="529"/>
    </location>
</feature>
<evidence type="ECO:0000256" key="3">
    <source>
        <dbReference type="ARBA" id="ARBA00012556"/>
    </source>
</evidence>
<evidence type="ECO:0000256" key="6">
    <source>
        <dbReference type="RuleBase" id="RU361192"/>
    </source>
</evidence>
<dbReference type="Gene3D" id="3.20.20.80">
    <property type="entry name" value="Glycosidases"/>
    <property type="match status" value="1"/>
</dbReference>
<dbReference type="PANTHER" id="PTHR34983:SF1">
    <property type="entry name" value="ARABINOGALACTAN ENDO-BETA-1,4-GALACTANASE A"/>
    <property type="match status" value="1"/>
</dbReference>
<comment type="catalytic activity">
    <reaction evidence="1 6">
        <text>The enzyme specifically hydrolyzes (1-&gt;4)-beta-D-galactosidic linkages in type I arabinogalactans.</text>
        <dbReference type="EC" id="3.2.1.89"/>
    </reaction>
</comment>
<keyword evidence="9" id="KW-1185">Reference proteome</keyword>
<dbReference type="InterPro" id="IPR011683">
    <property type="entry name" value="Glyco_hydro_53"/>
</dbReference>
<sequence length="529" mass="55751">MSGPSHPLRTAAAALGAVLLAAGLVAGPAPSPVRAAATITNPGFESSGASQTPTGWSESSSSGQQSASFTEAGGRSGNYRLSHWASGAYRVETYQQLTGLGNGSYTLRAWVRSGGGQVAAYLALRNCGGAEQRVSIPTASSWTQVSVTAQVSGGQCTAAIVSDARAGNWINVDDVEFTGGGTGNPGGAAQIRGVDISTLLKSQDRGGVYRDSAGTQRDPLQLLTSNGVNYARLKVWVNPADGYNNRARVLTMASRIKAQGMRLLVDFHYSDSWADPGKQNKPAAWSGYSFNQLRDAVYNHTYDVLNALKAQGTTADMVQVGNEINDGMLWPDGRSNNWANLAALLTAGSNAVKAVNSSTQVMLHLAEGGNNSQHRWWFDQATSRGVPFDVIGVSHYLYWHGSLGSLQANLNDLASRYGRPVLVAETAYGFTLNADDGEPNIFNSSSQSAGGYPATPQGQADALRAVFDVVRSVPNGRGLGVFYWEPTWTAVAGNGWDPTNPSSGNGWENQALFDYGDRALPGLAVFGSV</sequence>
<comment type="similarity">
    <text evidence="2 6">Belongs to the glycosyl hydrolase 53 family.</text>
</comment>
<dbReference type="Proteomes" id="UP000646749">
    <property type="component" value="Unassembled WGS sequence"/>
</dbReference>
<evidence type="ECO:0000256" key="1">
    <source>
        <dbReference type="ARBA" id="ARBA00001695"/>
    </source>
</evidence>
<evidence type="ECO:0000256" key="2">
    <source>
        <dbReference type="ARBA" id="ARBA00010687"/>
    </source>
</evidence>
<feature type="signal peptide" evidence="6">
    <location>
        <begin position="1"/>
        <end position="35"/>
    </location>
</feature>
<accession>A0ABQ4DWW6</accession>
<feature type="region of interest" description="Disordered" evidence="7">
    <location>
        <begin position="40"/>
        <end position="74"/>
    </location>
</feature>
<evidence type="ECO:0000313" key="9">
    <source>
        <dbReference type="Proteomes" id="UP000646749"/>
    </source>
</evidence>
<keyword evidence="4 6" id="KW-0378">Hydrolase</keyword>
<dbReference type="Gene3D" id="2.60.120.260">
    <property type="entry name" value="Galactose-binding domain-like"/>
    <property type="match status" value="1"/>
</dbReference>
<evidence type="ECO:0000313" key="8">
    <source>
        <dbReference type="EMBL" id="GIG86582.1"/>
    </source>
</evidence>
<keyword evidence="6" id="KW-0732">Signal</keyword>
<organism evidence="8 9">
    <name type="scientific">Plantactinospora endophytica</name>
    <dbReference type="NCBI Taxonomy" id="673535"/>
    <lineage>
        <taxon>Bacteria</taxon>
        <taxon>Bacillati</taxon>
        <taxon>Actinomycetota</taxon>
        <taxon>Actinomycetes</taxon>
        <taxon>Micromonosporales</taxon>
        <taxon>Micromonosporaceae</taxon>
        <taxon>Plantactinospora</taxon>
    </lineage>
</organism>
<reference evidence="8 9" key="1">
    <citation type="submission" date="2021-01" db="EMBL/GenBank/DDBJ databases">
        <title>Whole genome shotgun sequence of Plantactinospora endophytica NBRC 110450.</title>
        <authorList>
            <person name="Komaki H."/>
            <person name="Tamura T."/>
        </authorList>
    </citation>
    <scope>NUCLEOTIDE SEQUENCE [LARGE SCALE GENOMIC DNA]</scope>
    <source>
        <strain evidence="8 9">NBRC 110450</strain>
    </source>
</reference>
<dbReference type="SUPFAM" id="SSF51445">
    <property type="entry name" value="(Trans)glycosidases"/>
    <property type="match status" value="1"/>
</dbReference>
<name>A0ABQ4DWW6_9ACTN</name>
<feature type="compositionally biased region" description="Low complexity" evidence="7">
    <location>
        <begin position="50"/>
        <end position="70"/>
    </location>
</feature>
<proteinExistence type="inferred from homology"/>
<evidence type="ECO:0000256" key="4">
    <source>
        <dbReference type="ARBA" id="ARBA00022801"/>
    </source>
</evidence>
<keyword evidence="5 6" id="KW-0326">Glycosidase</keyword>
<protein>
    <recommendedName>
        <fullName evidence="3 6">Arabinogalactan endo-beta-1,4-galactanase</fullName>
        <ecNumber evidence="3 6">3.2.1.89</ecNumber>
    </recommendedName>
</protein>
<dbReference type="EC" id="3.2.1.89" evidence="3 6"/>
<dbReference type="PANTHER" id="PTHR34983">
    <property type="entry name" value="ARABINOGALACTAN ENDO-BETA-1,4-GALACTANASE A"/>
    <property type="match status" value="1"/>
</dbReference>
<evidence type="ECO:0000256" key="7">
    <source>
        <dbReference type="SAM" id="MobiDB-lite"/>
    </source>
</evidence>
<comment type="caution">
    <text evidence="8">The sequence shown here is derived from an EMBL/GenBank/DDBJ whole genome shotgun (WGS) entry which is preliminary data.</text>
</comment>
<dbReference type="Pfam" id="PF07745">
    <property type="entry name" value="Glyco_hydro_53"/>
    <property type="match status" value="1"/>
</dbReference>
<gene>
    <name evidence="8" type="ORF">Pen02_15180</name>
</gene>
<dbReference type="InterPro" id="IPR017853">
    <property type="entry name" value="GH"/>
</dbReference>
<dbReference type="EMBL" id="BONW01000005">
    <property type="protein sequence ID" value="GIG86582.1"/>
    <property type="molecule type" value="Genomic_DNA"/>
</dbReference>
<dbReference type="RefSeq" id="WP_203865210.1">
    <property type="nucleotide sequence ID" value="NZ_BONW01000005.1"/>
</dbReference>
<feature type="compositionally biased region" description="Polar residues" evidence="7">
    <location>
        <begin position="40"/>
        <end position="49"/>
    </location>
</feature>
<evidence type="ECO:0000256" key="5">
    <source>
        <dbReference type="ARBA" id="ARBA00023295"/>
    </source>
</evidence>